<evidence type="ECO:0000313" key="1">
    <source>
        <dbReference type="EMBL" id="RGQ50606.1"/>
    </source>
</evidence>
<name>A0A3R6C219_9FIRM</name>
<evidence type="ECO:0000313" key="2">
    <source>
        <dbReference type="Proteomes" id="UP000283738"/>
    </source>
</evidence>
<dbReference type="AlphaFoldDB" id="A0A3R6C219"/>
<dbReference type="Proteomes" id="UP000283738">
    <property type="component" value="Unassembled WGS sequence"/>
</dbReference>
<gene>
    <name evidence="1" type="ORF">DWY96_06550</name>
</gene>
<dbReference type="RefSeq" id="WP_118109481.1">
    <property type="nucleotide sequence ID" value="NZ_QRTF01000011.1"/>
</dbReference>
<organism evidence="1 2">
    <name type="scientific">Roseburia inulinivorans</name>
    <dbReference type="NCBI Taxonomy" id="360807"/>
    <lineage>
        <taxon>Bacteria</taxon>
        <taxon>Bacillati</taxon>
        <taxon>Bacillota</taxon>
        <taxon>Clostridia</taxon>
        <taxon>Lachnospirales</taxon>
        <taxon>Lachnospiraceae</taxon>
        <taxon>Roseburia</taxon>
    </lineage>
</organism>
<dbReference type="EMBL" id="QRTF01000011">
    <property type="protein sequence ID" value="RGQ50606.1"/>
    <property type="molecule type" value="Genomic_DNA"/>
</dbReference>
<accession>A0A3R6C219</accession>
<comment type="caution">
    <text evidence="1">The sequence shown here is derived from an EMBL/GenBank/DDBJ whole genome shotgun (WGS) entry which is preliminary data.</text>
</comment>
<protein>
    <submittedName>
        <fullName evidence="1">Uncharacterized protein</fullName>
    </submittedName>
</protein>
<proteinExistence type="predicted"/>
<sequence>MKTTEVKSFADVDTSELKQPIICVFNRPDDYPDKCVARLFEGTAPTNIIITRNTVEEIREDITKRFPAMLPFGRNREDHKSVVESWI</sequence>
<reference evidence="1 2" key="1">
    <citation type="submission" date="2018-08" db="EMBL/GenBank/DDBJ databases">
        <title>A genome reference for cultivated species of the human gut microbiota.</title>
        <authorList>
            <person name="Zou Y."/>
            <person name="Xue W."/>
            <person name="Luo G."/>
        </authorList>
    </citation>
    <scope>NUCLEOTIDE SEQUENCE [LARGE SCALE GENOMIC DNA]</scope>
    <source>
        <strain evidence="1 2">AF28-15</strain>
    </source>
</reference>